<dbReference type="Proteomes" id="UP000199022">
    <property type="component" value="Unassembled WGS sequence"/>
</dbReference>
<dbReference type="InterPro" id="IPR005531">
    <property type="entry name" value="Asp23"/>
</dbReference>
<evidence type="ECO:0000313" key="2">
    <source>
        <dbReference type="EMBL" id="SFC22876.1"/>
    </source>
</evidence>
<sequence length="129" mass="13669">MTAPPAAVPPLPEPEQRGRTTIADRAVERVAAAAAAEVDLATGSARRVLGVPVSAADLPRVTARVHGDEATVEVDLAVAWPAPVRQVARQVRARVVEQLTGLLGLRDVRVDVRVGALVPERAPEQRRVV</sequence>
<dbReference type="AlphaFoldDB" id="A0A1I1HGD5"/>
<accession>A0A1I1HGD5</accession>
<name>A0A1I1HGD5_9ACTN</name>
<gene>
    <name evidence="2" type="ORF">SAMN05661030_0431</name>
</gene>
<organism evidence="2 3">
    <name type="scientific">Klenkia taihuensis</name>
    <dbReference type="NCBI Taxonomy" id="1225127"/>
    <lineage>
        <taxon>Bacteria</taxon>
        <taxon>Bacillati</taxon>
        <taxon>Actinomycetota</taxon>
        <taxon>Actinomycetes</taxon>
        <taxon>Geodermatophilales</taxon>
        <taxon>Geodermatophilaceae</taxon>
        <taxon>Klenkia</taxon>
    </lineage>
</organism>
<evidence type="ECO:0000256" key="1">
    <source>
        <dbReference type="ARBA" id="ARBA00005721"/>
    </source>
</evidence>
<dbReference type="RefSeq" id="WP_091554190.1">
    <property type="nucleotide sequence ID" value="NZ_BNAC01000002.1"/>
</dbReference>
<comment type="similarity">
    <text evidence="1">Belongs to the asp23 family.</text>
</comment>
<dbReference type="EMBL" id="FOMD01000001">
    <property type="protein sequence ID" value="SFC22876.1"/>
    <property type="molecule type" value="Genomic_DNA"/>
</dbReference>
<dbReference type="STRING" id="1225127.SAMN05661030_0431"/>
<reference evidence="3" key="1">
    <citation type="submission" date="2016-10" db="EMBL/GenBank/DDBJ databases">
        <authorList>
            <person name="Varghese N."/>
            <person name="Submissions S."/>
        </authorList>
    </citation>
    <scope>NUCLEOTIDE SEQUENCE [LARGE SCALE GENOMIC DNA]</scope>
    <source>
        <strain evidence="3">DSM 45962</strain>
    </source>
</reference>
<dbReference type="OrthoDB" id="3747855at2"/>
<proteinExistence type="inferred from homology"/>
<keyword evidence="3" id="KW-1185">Reference proteome</keyword>
<protein>
    <submittedName>
        <fullName evidence="2">Uncharacterized conserved protein YloU, alkaline shock protein (Asp23) family</fullName>
    </submittedName>
</protein>
<evidence type="ECO:0000313" key="3">
    <source>
        <dbReference type="Proteomes" id="UP000199022"/>
    </source>
</evidence>
<dbReference type="Pfam" id="PF03780">
    <property type="entry name" value="Asp23"/>
    <property type="match status" value="1"/>
</dbReference>